<sequence length="385" mass="43817">MHYVLVFGPSVLMFTAFVLWGVIEGFLGEVVICSTLNLIRFILLFKTSLYQEKLPEIIKTIIEKSFYYEYIIVVNVLFFVIFYSVWSVERESKAMALMFIMYGSSLHMTVKVFSGRGSGVMMEMMDFCYLFALSFLSRTFSQSAFIGLFVGIFGTPILVAIVLCTCSSLEESELFHLGFMALWRLIMSVVFFCFFDQILERNEERDGLLSVIALFQLLVASERLEFYSQPSLAETPKTILYMYGAFGVVAVNAITLATELMLKSRKGRRTLKDLRVIVLPFECVFVLSCIALWIHAVCTEASEGIKQEVAILRRYGCRRWWKFLKDGAKPSEALEMLSQSAPPPAGPDTPQESPPDPPPEAETEIDSIGNVPEDRHKFTWTSWKE</sequence>
<keyword evidence="2" id="KW-0812">Transmembrane</keyword>
<evidence type="ECO:0000256" key="1">
    <source>
        <dbReference type="SAM" id="MobiDB-lite"/>
    </source>
</evidence>
<name>A0A6P8EVG7_CLUHA</name>
<feature type="transmembrane region" description="Helical" evidence="2">
    <location>
        <begin position="274"/>
        <end position="296"/>
    </location>
</feature>
<feature type="transmembrane region" description="Helical" evidence="2">
    <location>
        <begin position="144"/>
        <end position="163"/>
    </location>
</feature>
<evidence type="ECO:0000313" key="3">
    <source>
        <dbReference type="Proteomes" id="UP000515152"/>
    </source>
</evidence>
<organism evidence="3 4">
    <name type="scientific">Clupea harengus</name>
    <name type="common">Atlantic herring</name>
    <dbReference type="NCBI Taxonomy" id="7950"/>
    <lineage>
        <taxon>Eukaryota</taxon>
        <taxon>Metazoa</taxon>
        <taxon>Chordata</taxon>
        <taxon>Craniata</taxon>
        <taxon>Vertebrata</taxon>
        <taxon>Euteleostomi</taxon>
        <taxon>Actinopterygii</taxon>
        <taxon>Neopterygii</taxon>
        <taxon>Teleostei</taxon>
        <taxon>Clupei</taxon>
        <taxon>Clupeiformes</taxon>
        <taxon>Clupeoidei</taxon>
        <taxon>Clupeidae</taxon>
        <taxon>Clupea</taxon>
    </lineage>
</organism>
<keyword evidence="2" id="KW-1133">Transmembrane helix</keyword>
<dbReference type="AlphaFoldDB" id="A0A6P8EVG7"/>
<proteinExistence type="predicted"/>
<gene>
    <name evidence="4" type="primary">LOC105888671</name>
</gene>
<dbReference type="RefSeq" id="XP_031416166.2">
    <property type="nucleotide sequence ID" value="XM_031560306.2"/>
</dbReference>
<keyword evidence="2" id="KW-0472">Membrane</keyword>
<feature type="transmembrane region" description="Helical" evidence="2">
    <location>
        <begin position="239"/>
        <end position="262"/>
    </location>
</feature>
<dbReference type="Proteomes" id="UP000515152">
    <property type="component" value="Chromosome 2"/>
</dbReference>
<feature type="transmembrane region" description="Helical" evidence="2">
    <location>
        <begin position="66"/>
        <end position="88"/>
    </location>
</feature>
<dbReference type="OrthoDB" id="8964388at2759"/>
<feature type="transmembrane region" description="Helical" evidence="2">
    <location>
        <begin position="12"/>
        <end position="45"/>
    </location>
</feature>
<feature type="transmembrane region" description="Helical" evidence="2">
    <location>
        <begin position="207"/>
        <end position="227"/>
    </location>
</feature>
<evidence type="ECO:0000313" key="4">
    <source>
        <dbReference type="RefSeq" id="XP_031416166.2"/>
    </source>
</evidence>
<protein>
    <submittedName>
        <fullName evidence="4">Uncharacterized protein LOC105888671</fullName>
    </submittedName>
</protein>
<keyword evidence="3" id="KW-1185">Reference proteome</keyword>
<evidence type="ECO:0000256" key="2">
    <source>
        <dbReference type="SAM" id="Phobius"/>
    </source>
</evidence>
<feature type="compositionally biased region" description="Pro residues" evidence="1">
    <location>
        <begin position="341"/>
        <end position="358"/>
    </location>
</feature>
<feature type="transmembrane region" description="Helical" evidence="2">
    <location>
        <begin position="94"/>
        <end position="114"/>
    </location>
</feature>
<feature type="region of interest" description="Disordered" evidence="1">
    <location>
        <begin position="334"/>
        <end position="373"/>
    </location>
</feature>
<feature type="transmembrane region" description="Helical" evidence="2">
    <location>
        <begin position="175"/>
        <end position="195"/>
    </location>
</feature>
<reference evidence="4" key="1">
    <citation type="submission" date="2025-08" db="UniProtKB">
        <authorList>
            <consortium name="RefSeq"/>
        </authorList>
    </citation>
    <scope>IDENTIFICATION</scope>
</reference>
<accession>A0A6P8EVG7</accession>
<dbReference type="GeneID" id="105888671"/>
<dbReference type="KEGG" id="char:105888671"/>